<feature type="compositionally biased region" description="Basic and acidic residues" evidence="5">
    <location>
        <begin position="81"/>
        <end position="90"/>
    </location>
</feature>
<protein>
    <submittedName>
        <fullName evidence="9 10">Uncharacterized protein LOC101857504</fullName>
    </submittedName>
</protein>
<dbReference type="PROSITE" id="PS50119">
    <property type="entry name" value="ZF_BBOX"/>
    <property type="match status" value="1"/>
</dbReference>
<dbReference type="PROSITE" id="PS00518">
    <property type="entry name" value="ZF_RING_1"/>
    <property type="match status" value="1"/>
</dbReference>
<feature type="compositionally biased region" description="Basic and acidic residues" evidence="5">
    <location>
        <begin position="97"/>
        <end position="110"/>
    </location>
</feature>
<dbReference type="InterPro" id="IPR001841">
    <property type="entry name" value="Znf_RING"/>
</dbReference>
<dbReference type="GeneID" id="101857504"/>
<dbReference type="InterPro" id="IPR017907">
    <property type="entry name" value="Znf_RING_CS"/>
</dbReference>
<evidence type="ECO:0000259" key="6">
    <source>
        <dbReference type="PROSITE" id="PS50089"/>
    </source>
</evidence>
<dbReference type="InterPro" id="IPR047153">
    <property type="entry name" value="TRIM45/56/19-like"/>
</dbReference>
<evidence type="ECO:0000313" key="8">
    <source>
        <dbReference type="Proteomes" id="UP000694888"/>
    </source>
</evidence>
<reference evidence="9 10" key="1">
    <citation type="submission" date="2025-05" db="UniProtKB">
        <authorList>
            <consortium name="RefSeq"/>
        </authorList>
    </citation>
    <scope>IDENTIFICATION</scope>
</reference>
<dbReference type="CDD" id="cd16449">
    <property type="entry name" value="RING-HC"/>
    <property type="match status" value="1"/>
</dbReference>
<dbReference type="SUPFAM" id="SSF57845">
    <property type="entry name" value="B-box zinc-binding domain"/>
    <property type="match status" value="1"/>
</dbReference>
<gene>
    <name evidence="9 10" type="primary">LOC101857504</name>
</gene>
<evidence type="ECO:0000259" key="7">
    <source>
        <dbReference type="PROSITE" id="PS50119"/>
    </source>
</evidence>
<feature type="domain" description="RING-type" evidence="6">
    <location>
        <begin position="11"/>
        <end position="52"/>
    </location>
</feature>
<evidence type="ECO:0000256" key="1">
    <source>
        <dbReference type="ARBA" id="ARBA00022723"/>
    </source>
</evidence>
<dbReference type="Gene3D" id="3.30.40.10">
    <property type="entry name" value="Zinc/RING finger domain, C3HC4 (zinc finger)"/>
    <property type="match status" value="1"/>
</dbReference>
<accession>A0ABM0JY92</accession>
<dbReference type="PROSITE" id="PS50089">
    <property type="entry name" value="ZF_RING_2"/>
    <property type="match status" value="1"/>
</dbReference>
<dbReference type="Gene3D" id="2.120.10.30">
    <property type="entry name" value="TolB, C-terminal domain"/>
    <property type="match status" value="1"/>
</dbReference>
<evidence type="ECO:0000256" key="2">
    <source>
        <dbReference type="ARBA" id="ARBA00022771"/>
    </source>
</evidence>
<organism evidence="8 9">
    <name type="scientific">Aplysia californica</name>
    <name type="common">California sea hare</name>
    <dbReference type="NCBI Taxonomy" id="6500"/>
    <lineage>
        <taxon>Eukaryota</taxon>
        <taxon>Metazoa</taxon>
        <taxon>Spiralia</taxon>
        <taxon>Lophotrochozoa</taxon>
        <taxon>Mollusca</taxon>
        <taxon>Gastropoda</taxon>
        <taxon>Heterobranchia</taxon>
        <taxon>Euthyneura</taxon>
        <taxon>Tectipleura</taxon>
        <taxon>Aplysiida</taxon>
        <taxon>Aplysioidea</taxon>
        <taxon>Aplysiidae</taxon>
        <taxon>Aplysia</taxon>
    </lineage>
</organism>
<keyword evidence="3" id="KW-0862">Zinc</keyword>
<keyword evidence="2 4" id="KW-0863">Zinc-finger</keyword>
<dbReference type="Proteomes" id="UP000694888">
    <property type="component" value="Unplaced"/>
</dbReference>
<keyword evidence="1" id="KW-0479">Metal-binding</keyword>
<evidence type="ECO:0000256" key="5">
    <source>
        <dbReference type="SAM" id="MobiDB-lite"/>
    </source>
</evidence>
<feature type="region of interest" description="Disordered" evidence="5">
    <location>
        <begin position="80"/>
        <end position="118"/>
    </location>
</feature>
<feature type="region of interest" description="Disordered" evidence="5">
    <location>
        <begin position="521"/>
        <end position="619"/>
    </location>
</feature>
<evidence type="ECO:0000313" key="10">
    <source>
        <dbReference type="RefSeq" id="XP_005104383.1"/>
    </source>
</evidence>
<dbReference type="InterPro" id="IPR011042">
    <property type="entry name" value="6-blade_b-propeller_TolB-like"/>
</dbReference>
<evidence type="ECO:0000256" key="3">
    <source>
        <dbReference type="ARBA" id="ARBA00022833"/>
    </source>
</evidence>
<evidence type="ECO:0000256" key="4">
    <source>
        <dbReference type="PROSITE-ProRule" id="PRU00024"/>
    </source>
</evidence>
<dbReference type="SUPFAM" id="SSF63829">
    <property type="entry name" value="Calcium-dependent phosphotriesterase"/>
    <property type="match status" value="1"/>
</dbReference>
<proteinExistence type="predicted"/>
<name>A0ABM0JY92_APLCA</name>
<dbReference type="Pfam" id="PF00643">
    <property type="entry name" value="zf-B_box"/>
    <property type="match status" value="1"/>
</dbReference>
<dbReference type="SUPFAM" id="SSF57850">
    <property type="entry name" value="RING/U-box"/>
    <property type="match status" value="1"/>
</dbReference>
<feature type="compositionally biased region" description="Low complexity" evidence="5">
    <location>
        <begin position="598"/>
        <end position="614"/>
    </location>
</feature>
<feature type="compositionally biased region" description="Low complexity" evidence="5">
    <location>
        <begin position="531"/>
        <end position="583"/>
    </location>
</feature>
<dbReference type="PANTHER" id="PTHR25462">
    <property type="entry name" value="BONUS, ISOFORM C-RELATED"/>
    <property type="match status" value="1"/>
</dbReference>
<dbReference type="PANTHER" id="PTHR25462:SF296">
    <property type="entry name" value="MEIOTIC P26, ISOFORM F"/>
    <property type="match status" value="1"/>
</dbReference>
<dbReference type="Gene3D" id="3.30.160.60">
    <property type="entry name" value="Classic Zinc Finger"/>
    <property type="match status" value="1"/>
</dbReference>
<dbReference type="SMART" id="SM00184">
    <property type="entry name" value="RING"/>
    <property type="match status" value="1"/>
</dbReference>
<dbReference type="InterPro" id="IPR013083">
    <property type="entry name" value="Znf_RING/FYVE/PHD"/>
</dbReference>
<sequence>MSGSEPPVVACGVCKKQPKNAHLLPCLHAFCLSCLQDECTQNSRDKFFCPLCVTSSEDRKSHPARPWHAFEQFLEAEEIEEGRRKRREELPASESARGTRDEDWHLHQSEDSDEEEWMTSSVSTQPQTFPCPSHPDKMAETFCGKCQQAACEKCVSVFHRRCQPLRTMNEAVEASREDLDRLHARLADSMVQCQLAQDIHTDRLNAIEEMRRAALLEIKSQRVELMNIILAKEKLLTDEINAKLNEMSQETRAAETSARTMVGSLSAQLSVLDLSLSARGEGELLSYLPSLSHRLQPQQQQQQGTLATSDSGPTVHYTRSDQCLEALRPAVLGSVSVNGPQGSETDDQIARGEASLTLTPVISFHGGCRDDMCDPLLTDLLLLANGDVILTDRDNKCVKKFNNSGKLLTRVVMEAVPSRIASVSQSRAVVSAMNKKALYFLSLHGTVRFLSFARVRKIYSFLTSVGDGVLAAGTNQCDSIDLITDKGQLLRQLYAQRPDRASIARPLYLAVTIPPPHRAVSYAHHKESSHRSTTTTTSATDAISDNTSNGTSSSNNNNNKNTNNKNINKNKNSSKNSSSSGNTDKLDPTNLNNRRRSSAAASPSAASNAAENASKTPDRAADVKIPDLLVSDSGKRILFRLTSEGAVTSTLKSTESLTLECPLGVTVHESGQVLLADRDADSILQLDASGCFVRKLLTSEQGLSKPCGLVAGHRGQVALSQVDGMIKIYRSEVTYGHTRSS</sequence>
<dbReference type="InterPro" id="IPR000315">
    <property type="entry name" value="Znf_B-box"/>
</dbReference>
<keyword evidence="8" id="KW-1185">Reference proteome</keyword>
<dbReference type="RefSeq" id="XP_005104382.1">
    <property type="nucleotide sequence ID" value="XM_005104325.3"/>
</dbReference>
<dbReference type="RefSeq" id="XP_005104383.1">
    <property type="nucleotide sequence ID" value="XM_005104326.2"/>
</dbReference>
<evidence type="ECO:0000313" key="9">
    <source>
        <dbReference type="RefSeq" id="XP_005104382.1"/>
    </source>
</evidence>
<feature type="domain" description="B box-type" evidence="7">
    <location>
        <begin position="126"/>
        <end position="160"/>
    </location>
</feature>